<dbReference type="PANTHER" id="PTHR11616:SF38">
    <property type="entry name" value="SODIUM-DEPENDENT DOPAMINE TRANSPORTER"/>
    <property type="match status" value="1"/>
</dbReference>
<comment type="similarity">
    <text evidence="2">Belongs to the sodium:neurotransmitter symporter (SNF) (TC 2.A.22) family.</text>
</comment>
<dbReference type="PROSITE" id="PS00754">
    <property type="entry name" value="NA_NEUROTRAN_SYMP_2"/>
    <property type="match status" value="1"/>
</dbReference>
<dbReference type="InterPro" id="IPR000175">
    <property type="entry name" value="Na/ntran_symport"/>
</dbReference>
<dbReference type="PRINTS" id="PR00176">
    <property type="entry name" value="NANEUSMPORT"/>
</dbReference>
<evidence type="ECO:0000256" key="8">
    <source>
        <dbReference type="PIRSR" id="PIRSR600175-1"/>
    </source>
</evidence>
<name>A0A7R9A2S3_9CRUS</name>
<dbReference type="AlphaFoldDB" id="A0A7R9A2S3"/>
<evidence type="ECO:0000256" key="1">
    <source>
        <dbReference type="ARBA" id="ARBA00004141"/>
    </source>
</evidence>
<keyword evidence="4 10" id="KW-0812">Transmembrane</keyword>
<keyword evidence="9" id="KW-1015">Disulfide bond</keyword>
<protein>
    <submittedName>
        <fullName evidence="11">Uncharacterized protein</fullName>
    </submittedName>
</protein>
<evidence type="ECO:0000256" key="2">
    <source>
        <dbReference type="ARBA" id="ARBA00006459"/>
    </source>
</evidence>
<evidence type="ECO:0000256" key="10">
    <source>
        <dbReference type="SAM" id="Phobius"/>
    </source>
</evidence>
<keyword evidence="5" id="KW-0769">Symport</keyword>
<dbReference type="EMBL" id="CAJPEV010000878">
    <property type="protein sequence ID" value="CAG0889253.1"/>
    <property type="molecule type" value="Genomic_DNA"/>
</dbReference>
<dbReference type="GO" id="GO:0035725">
    <property type="term" value="P:sodium ion transmembrane transport"/>
    <property type="evidence" value="ECO:0007669"/>
    <property type="project" value="TreeGrafter"/>
</dbReference>
<reference evidence="11" key="1">
    <citation type="submission" date="2020-11" db="EMBL/GenBank/DDBJ databases">
        <authorList>
            <person name="Tran Van P."/>
        </authorList>
    </citation>
    <scope>NUCLEOTIDE SEQUENCE</scope>
</reference>
<feature type="disulfide bond" evidence="9">
    <location>
        <begin position="72"/>
        <end position="81"/>
    </location>
</feature>
<dbReference type="OrthoDB" id="6581954at2759"/>
<dbReference type="Proteomes" id="UP000677054">
    <property type="component" value="Unassembled WGS sequence"/>
</dbReference>
<dbReference type="InterPro" id="IPR037272">
    <property type="entry name" value="SNS_sf"/>
</dbReference>
<dbReference type="GO" id="GO:0005886">
    <property type="term" value="C:plasma membrane"/>
    <property type="evidence" value="ECO:0007669"/>
    <property type="project" value="TreeGrafter"/>
</dbReference>
<dbReference type="SUPFAM" id="SSF161070">
    <property type="entry name" value="SNF-like"/>
    <property type="match status" value="1"/>
</dbReference>
<dbReference type="PANTHER" id="PTHR11616">
    <property type="entry name" value="SODIUM/CHLORIDE DEPENDENT TRANSPORTER"/>
    <property type="match status" value="1"/>
</dbReference>
<keyword evidence="8" id="KW-0915">Sodium</keyword>
<feature type="transmembrane region" description="Helical" evidence="10">
    <location>
        <begin position="216"/>
        <end position="236"/>
    </location>
</feature>
<keyword evidence="3" id="KW-0813">Transport</keyword>
<evidence type="ECO:0000313" key="11">
    <source>
        <dbReference type="EMBL" id="CAD7245531.1"/>
    </source>
</evidence>
<dbReference type="GO" id="GO:0015293">
    <property type="term" value="F:symporter activity"/>
    <property type="evidence" value="ECO:0007669"/>
    <property type="project" value="UniProtKB-KW"/>
</dbReference>
<evidence type="ECO:0000256" key="6">
    <source>
        <dbReference type="ARBA" id="ARBA00022989"/>
    </source>
</evidence>
<evidence type="ECO:0000256" key="7">
    <source>
        <dbReference type="ARBA" id="ARBA00023136"/>
    </source>
</evidence>
<feature type="binding site" evidence="8">
    <location>
        <position position="219"/>
    </location>
    <ligand>
        <name>Na(+)</name>
        <dbReference type="ChEBI" id="CHEBI:29101"/>
        <label>1</label>
    </ligand>
</feature>
<evidence type="ECO:0000256" key="5">
    <source>
        <dbReference type="ARBA" id="ARBA00022847"/>
    </source>
</evidence>
<evidence type="ECO:0000256" key="3">
    <source>
        <dbReference type="ARBA" id="ARBA00022448"/>
    </source>
</evidence>
<gene>
    <name evidence="11" type="ORF">DSTB1V02_LOCUS5404</name>
</gene>
<evidence type="ECO:0000256" key="9">
    <source>
        <dbReference type="PIRSR" id="PIRSR600175-2"/>
    </source>
</evidence>
<feature type="transmembrane region" description="Helical" evidence="10">
    <location>
        <begin position="133"/>
        <end position="151"/>
    </location>
</feature>
<feature type="transmembrane region" description="Helical" evidence="10">
    <location>
        <begin position="30"/>
        <end position="60"/>
    </location>
</feature>
<dbReference type="PROSITE" id="PS50267">
    <property type="entry name" value="NA_NEUROTRAN_SYMP_3"/>
    <property type="match status" value="1"/>
</dbReference>
<proteinExistence type="inferred from homology"/>
<evidence type="ECO:0000313" key="12">
    <source>
        <dbReference type="Proteomes" id="UP000677054"/>
    </source>
</evidence>
<accession>A0A7R9A2S3</accession>
<dbReference type="EMBL" id="LR900395">
    <property type="protein sequence ID" value="CAD7245531.1"/>
    <property type="molecule type" value="Genomic_DNA"/>
</dbReference>
<dbReference type="GO" id="GO:0006865">
    <property type="term" value="P:amino acid transport"/>
    <property type="evidence" value="ECO:0007669"/>
    <property type="project" value="TreeGrafter"/>
</dbReference>
<keyword evidence="8" id="KW-0479">Metal-binding</keyword>
<evidence type="ECO:0000256" key="4">
    <source>
        <dbReference type="ARBA" id="ARBA00022692"/>
    </source>
</evidence>
<organism evidence="11">
    <name type="scientific">Darwinula stevensoni</name>
    <dbReference type="NCBI Taxonomy" id="69355"/>
    <lineage>
        <taxon>Eukaryota</taxon>
        <taxon>Metazoa</taxon>
        <taxon>Ecdysozoa</taxon>
        <taxon>Arthropoda</taxon>
        <taxon>Crustacea</taxon>
        <taxon>Oligostraca</taxon>
        <taxon>Ostracoda</taxon>
        <taxon>Podocopa</taxon>
        <taxon>Podocopida</taxon>
        <taxon>Darwinulocopina</taxon>
        <taxon>Darwinuloidea</taxon>
        <taxon>Darwinulidae</taxon>
        <taxon>Darwinula</taxon>
    </lineage>
</organism>
<keyword evidence="6 10" id="KW-1133">Transmembrane helix</keyword>
<sequence length="242" mass="27234">MQEGFNAPTEESRVSFGGLSREMQTFFSHFAGVGYCAVMVAFYVSFYYTVIIAWAFYFLFASLQPELPWTRCDASWNTPSCFSYAQKSSKNTSSEGDEELRANFDVSTSPAFEYFARGVLGLHRSTGISDLGWPRWTLLGCLLIVYSLLYLSLFKGVKASGKVVWVTATMPYFILSILLFRGLFLPGASQGIIYYLSPDLSRLKHSQVWVDAAVQIFYSVGAGFGVHLTYASYNTFHNNCYR</sequence>
<dbReference type="Pfam" id="PF00209">
    <property type="entry name" value="SNF"/>
    <property type="match status" value="1"/>
</dbReference>
<dbReference type="GO" id="GO:0046872">
    <property type="term" value="F:metal ion binding"/>
    <property type="evidence" value="ECO:0007669"/>
    <property type="project" value="UniProtKB-KW"/>
</dbReference>
<keyword evidence="7 10" id="KW-0472">Membrane</keyword>
<keyword evidence="12" id="KW-1185">Reference proteome</keyword>
<comment type="subcellular location">
    <subcellularLocation>
        <location evidence="1">Membrane</location>
        <topology evidence="1">Multi-pass membrane protein</topology>
    </subcellularLocation>
</comment>
<feature type="transmembrane region" description="Helical" evidence="10">
    <location>
        <begin position="172"/>
        <end position="196"/>
    </location>
</feature>